<dbReference type="RefSeq" id="WP_035068826.1">
    <property type="nucleotide sequence ID" value="NZ_JMIH01000004.1"/>
</dbReference>
<dbReference type="Proteomes" id="UP000027821">
    <property type="component" value="Unassembled WGS sequence"/>
</dbReference>
<keyword evidence="1" id="KW-0472">Membrane</keyword>
<feature type="transmembrane region" description="Helical" evidence="1">
    <location>
        <begin position="21"/>
        <end position="40"/>
    </location>
</feature>
<dbReference type="eggNOG" id="ENOG5032UK0">
    <property type="taxonomic scope" value="Bacteria"/>
</dbReference>
<organism evidence="2 3">
    <name type="scientific">Anditalea andensis</name>
    <dbReference type="NCBI Taxonomy" id="1048983"/>
    <lineage>
        <taxon>Bacteria</taxon>
        <taxon>Pseudomonadati</taxon>
        <taxon>Bacteroidota</taxon>
        <taxon>Cytophagia</taxon>
        <taxon>Cytophagales</taxon>
        <taxon>Cytophagaceae</taxon>
        <taxon>Anditalea</taxon>
    </lineage>
</organism>
<keyword evidence="1" id="KW-0812">Transmembrane</keyword>
<dbReference type="AlphaFoldDB" id="A0A074L3S2"/>
<feature type="transmembrane region" description="Helical" evidence="1">
    <location>
        <begin position="52"/>
        <end position="74"/>
    </location>
</feature>
<sequence>MSDFRSSQNEAHPNKSNTLMTGIILILILVISIQVWFLYSALNNALDDNFDIAVATFLGSLVLALVSFWILRYLPDPRQPKVKKSTYNAYRPTQKSS</sequence>
<evidence type="ECO:0000313" key="3">
    <source>
        <dbReference type="Proteomes" id="UP000027821"/>
    </source>
</evidence>
<dbReference type="STRING" id="1048983.EL17_22725"/>
<dbReference type="InterPro" id="IPR046643">
    <property type="entry name" value="DUF6755"/>
</dbReference>
<accession>A0A074L3S2</accession>
<keyword evidence="3" id="KW-1185">Reference proteome</keyword>
<protein>
    <submittedName>
        <fullName evidence="2">Uncharacterized protein</fullName>
    </submittedName>
</protein>
<dbReference type="EMBL" id="JMIH01000004">
    <property type="protein sequence ID" value="KEO75839.1"/>
    <property type="molecule type" value="Genomic_DNA"/>
</dbReference>
<evidence type="ECO:0000313" key="2">
    <source>
        <dbReference type="EMBL" id="KEO75839.1"/>
    </source>
</evidence>
<evidence type="ECO:0000256" key="1">
    <source>
        <dbReference type="SAM" id="Phobius"/>
    </source>
</evidence>
<proteinExistence type="predicted"/>
<reference evidence="2 3" key="1">
    <citation type="submission" date="2014-04" db="EMBL/GenBank/DDBJ databases">
        <title>Characterization and application of a salt tolerant electro-active bacterium.</title>
        <authorList>
            <person name="Yang L."/>
            <person name="Wei S."/>
            <person name="Tay Q.X.M."/>
        </authorList>
    </citation>
    <scope>NUCLEOTIDE SEQUENCE [LARGE SCALE GENOMIC DNA]</scope>
    <source>
        <strain evidence="2 3">LY1</strain>
    </source>
</reference>
<comment type="caution">
    <text evidence="2">The sequence shown here is derived from an EMBL/GenBank/DDBJ whole genome shotgun (WGS) entry which is preliminary data.</text>
</comment>
<keyword evidence="1" id="KW-1133">Transmembrane helix</keyword>
<dbReference type="OrthoDB" id="676917at2"/>
<gene>
    <name evidence="2" type="ORF">EL17_22725</name>
</gene>
<name>A0A074L3S2_9BACT</name>
<dbReference type="Pfam" id="PF20540">
    <property type="entry name" value="DUF6755"/>
    <property type="match status" value="1"/>
</dbReference>